<gene>
    <name evidence="1" type="ORF">CA12_08580</name>
</gene>
<keyword evidence="2" id="KW-1185">Reference proteome</keyword>
<dbReference type="EMBL" id="CP036265">
    <property type="protein sequence ID" value="QDT14779.1"/>
    <property type="molecule type" value="Genomic_DNA"/>
</dbReference>
<protein>
    <submittedName>
        <fullName evidence="1">Uncharacterized protein</fullName>
    </submittedName>
</protein>
<proteinExistence type="predicted"/>
<dbReference type="AlphaFoldDB" id="A0A517P5X2"/>
<organism evidence="1 2">
    <name type="scientific">Alienimonas californiensis</name>
    <dbReference type="NCBI Taxonomy" id="2527989"/>
    <lineage>
        <taxon>Bacteria</taxon>
        <taxon>Pseudomonadati</taxon>
        <taxon>Planctomycetota</taxon>
        <taxon>Planctomycetia</taxon>
        <taxon>Planctomycetales</taxon>
        <taxon>Planctomycetaceae</taxon>
        <taxon>Alienimonas</taxon>
    </lineage>
</organism>
<evidence type="ECO:0000313" key="1">
    <source>
        <dbReference type="EMBL" id="QDT14779.1"/>
    </source>
</evidence>
<evidence type="ECO:0000313" key="2">
    <source>
        <dbReference type="Proteomes" id="UP000318741"/>
    </source>
</evidence>
<accession>A0A517P5X2</accession>
<sequence length="70" mass="7342">MFRLLSTAMLAGSLLVCGSLVRGTALCDWDAAVEIRACSHCGAAVVFDPATHRTAPCRGCRPRPVALAAR</sequence>
<name>A0A517P5X2_9PLAN</name>
<reference evidence="1 2" key="1">
    <citation type="submission" date="2019-02" db="EMBL/GenBank/DDBJ databases">
        <title>Deep-cultivation of Planctomycetes and their phenomic and genomic characterization uncovers novel biology.</title>
        <authorList>
            <person name="Wiegand S."/>
            <person name="Jogler M."/>
            <person name="Boedeker C."/>
            <person name="Pinto D."/>
            <person name="Vollmers J."/>
            <person name="Rivas-Marin E."/>
            <person name="Kohn T."/>
            <person name="Peeters S.H."/>
            <person name="Heuer A."/>
            <person name="Rast P."/>
            <person name="Oberbeckmann S."/>
            <person name="Bunk B."/>
            <person name="Jeske O."/>
            <person name="Meyerdierks A."/>
            <person name="Storesund J.E."/>
            <person name="Kallscheuer N."/>
            <person name="Luecker S."/>
            <person name="Lage O.M."/>
            <person name="Pohl T."/>
            <person name="Merkel B.J."/>
            <person name="Hornburger P."/>
            <person name="Mueller R.-W."/>
            <person name="Bruemmer F."/>
            <person name="Labrenz M."/>
            <person name="Spormann A.M."/>
            <person name="Op den Camp H."/>
            <person name="Overmann J."/>
            <person name="Amann R."/>
            <person name="Jetten M.S.M."/>
            <person name="Mascher T."/>
            <person name="Medema M.H."/>
            <person name="Devos D.P."/>
            <person name="Kaster A.-K."/>
            <person name="Ovreas L."/>
            <person name="Rohde M."/>
            <person name="Galperin M.Y."/>
            <person name="Jogler C."/>
        </authorList>
    </citation>
    <scope>NUCLEOTIDE SEQUENCE [LARGE SCALE GENOMIC DNA]</scope>
    <source>
        <strain evidence="1 2">CA12</strain>
    </source>
</reference>
<dbReference type="Proteomes" id="UP000318741">
    <property type="component" value="Chromosome"/>
</dbReference>
<dbReference type="KEGG" id="acaf:CA12_08580"/>